<evidence type="ECO:0000256" key="7">
    <source>
        <dbReference type="ARBA" id="ARBA00022840"/>
    </source>
</evidence>
<evidence type="ECO:0000256" key="9">
    <source>
        <dbReference type="ARBA" id="ARBA00047899"/>
    </source>
</evidence>
<dbReference type="GO" id="GO:0005576">
    <property type="term" value="C:extracellular region"/>
    <property type="evidence" value="ECO:0007669"/>
    <property type="project" value="InterPro"/>
</dbReference>
<feature type="compositionally biased region" description="Acidic residues" evidence="12">
    <location>
        <begin position="977"/>
        <end position="987"/>
    </location>
</feature>
<dbReference type="InterPro" id="IPR011009">
    <property type="entry name" value="Kinase-like_dom_sf"/>
</dbReference>
<dbReference type="Gene3D" id="3.30.200.20">
    <property type="entry name" value="Phosphorylase Kinase, domain 1"/>
    <property type="match status" value="1"/>
</dbReference>
<organism evidence="14 15">
    <name type="scientific">Symbiodinium microadriaticum</name>
    <name type="common">Dinoflagellate</name>
    <name type="synonym">Zooxanthella microadriatica</name>
    <dbReference type="NCBI Taxonomy" id="2951"/>
    <lineage>
        <taxon>Eukaryota</taxon>
        <taxon>Sar</taxon>
        <taxon>Alveolata</taxon>
        <taxon>Dinophyceae</taxon>
        <taxon>Suessiales</taxon>
        <taxon>Symbiodiniaceae</taxon>
        <taxon>Symbiodinium</taxon>
    </lineage>
</organism>
<evidence type="ECO:0000256" key="2">
    <source>
        <dbReference type="ARBA" id="ARBA00022527"/>
    </source>
</evidence>
<dbReference type="Pfam" id="PF00069">
    <property type="entry name" value="Pkinase"/>
    <property type="match status" value="2"/>
</dbReference>
<dbReference type="PROSITE" id="PS50011">
    <property type="entry name" value="PROTEIN_KINASE_DOM"/>
    <property type="match status" value="1"/>
</dbReference>
<feature type="compositionally biased region" description="Basic residues" evidence="12">
    <location>
        <begin position="1624"/>
        <end position="1637"/>
    </location>
</feature>
<dbReference type="PANTHER" id="PTHR47634">
    <property type="entry name" value="PROTEIN KINASE DOMAIN-CONTAINING PROTEIN-RELATED"/>
    <property type="match status" value="1"/>
</dbReference>
<evidence type="ECO:0000256" key="6">
    <source>
        <dbReference type="ARBA" id="ARBA00022777"/>
    </source>
</evidence>
<evidence type="ECO:0000256" key="10">
    <source>
        <dbReference type="ARBA" id="ARBA00048679"/>
    </source>
</evidence>
<evidence type="ECO:0000256" key="11">
    <source>
        <dbReference type="PROSITE-ProRule" id="PRU10141"/>
    </source>
</evidence>
<comment type="catalytic activity">
    <reaction evidence="9">
        <text>L-threonyl-[protein] + ATP = O-phospho-L-threonyl-[protein] + ADP + H(+)</text>
        <dbReference type="Rhea" id="RHEA:46608"/>
        <dbReference type="Rhea" id="RHEA-COMP:11060"/>
        <dbReference type="Rhea" id="RHEA-COMP:11605"/>
        <dbReference type="ChEBI" id="CHEBI:15378"/>
        <dbReference type="ChEBI" id="CHEBI:30013"/>
        <dbReference type="ChEBI" id="CHEBI:30616"/>
        <dbReference type="ChEBI" id="CHEBI:61977"/>
        <dbReference type="ChEBI" id="CHEBI:456216"/>
        <dbReference type="EC" id="2.7.11.1"/>
    </reaction>
</comment>
<dbReference type="InterPro" id="IPR003609">
    <property type="entry name" value="Pan_app"/>
</dbReference>
<evidence type="ECO:0000313" key="15">
    <source>
        <dbReference type="Proteomes" id="UP000186817"/>
    </source>
</evidence>
<feature type="compositionally biased region" description="Low complexity" evidence="12">
    <location>
        <begin position="1576"/>
        <end position="1588"/>
    </location>
</feature>
<dbReference type="CDD" id="cd14136">
    <property type="entry name" value="STKc_SRPK"/>
    <property type="match status" value="1"/>
</dbReference>
<dbReference type="FunFam" id="1.10.510.10:FF:000339">
    <property type="entry name" value="Serine/threonine-protein kinase SRPK-like protein"/>
    <property type="match status" value="1"/>
</dbReference>
<feature type="region of interest" description="Disordered" evidence="12">
    <location>
        <begin position="1624"/>
        <end position="1651"/>
    </location>
</feature>
<keyword evidence="6 14" id="KW-0418">Kinase</keyword>
<evidence type="ECO:0000256" key="8">
    <source>
        <dbReference type="ARBA" id="ARBA00023157"/>
    </source>
</evidence>
<keyword evidence="7 11" id="KW-0067">ATP-binding</keyword>
<feature type="domain" description="Protein kinase" evidence="13">
    <location>
        <begin position="765"/>
        <end position="1281"/>
    </location>
</feature>
<dbReference type="InterPro" id="IPR051334">
    <property type="entry name" value="SRPK"/>
</dbReference>
<dbReference type="Proteomes" id="UP000186817">
    <property type="component" value="Unassembled WGS sequence"/>
</dbReference>
<feature type="region of interest" description="Disordered" evidence="12">
    <location>
        <begin position="946"/>
        <end position="1013"/>
    </location>
</feature>
<dbReference type="SUPFAM" id="SSF56112">
    <property type="entry name" value="Protein kinase-like (PK-like)"/>
    <property type="match status" value="1"/>
</dbReference>
<keyword evidence="2" id="KW-0723">Serine/threonine-protein kinase</keyword>
<keyword evidence="4" id="KW-0677">Repeat</keyword>
<dbReference type="EMBL" id="LSRX01000636">
    <property type="protein sequence ID" value="OLP92083.1"/>
    <property type="molecule type" value="Genomic_DNA"/>
</dbReference>
<evidence type="ECO:0000259" key="13">
    <source>
        <dbReference type="PROSITE" id="PS50011"/>
    </source>
</evidence>
<evidence type="ECO:0000256" key="4">
    <source>
        <dbReference type="ARBA" id="ARBA00022737"/>
    </source>
</evidence>
<dbReference type="PROSITE" id="PS00107">
    <property type="entry name" value="PROTEIN_KINASE_ATP"/>
    <property type="match status" value="1"/>
</dbReference>
<dbReference type="Gene3D" id="3.50.4.10">
    <property type="entry name" value="Hepatocyte Growth Factor"/>
    <property type="match status" value="1"/>
</dbReference>
<dbReference type="InterPro" id="IPR008271">
    <property type="entry name" value="Ser/Thr_kinase_AS"/>
</dbReference>
<dbReference type="InterPro" id="IPR017441">
    <property type="entry name" value="Protein_kinase_ATP_BS"/>
</dbReference>
<name>A0A1Q9DA47_SYMMI</name>
<dbReference type="Pfam" id="PF00024">
    <property type="entry name" value="PAN_1"/>
    <property type="match status" value="1"/>
</dbReference>
<dbReference type="EC" id="2.7.11.1" evidence="1"/>
<evidence type="ECO:0000256" key="1">
    <source>
        <dbReference type="ARBA" id="ARBA00012513"/>
    </source>
</evidence>
<accession>A0A1Q9DA47</accession>
<dbReference type="SMART" id="SM00223">
    <property type="entry name" value="APPLE"/>
    <property type="match status" value="1"/>
</dbReference>
<gene>
    <name evidence="14" type="primary">SRPK1</name>
    <name evidence="14" type="ORF">AK812_SmicGene26181</name>
</gene>
<dbReference type="GO" id="GO:0050684">
    <property type="term" value="P:regulation of mRNA processing"/>
    <property type="evidence" value="ECO:0007669"/>
    <property type="project" value="TreeGrafter"/>
</dbReference>
<dbReference type="InterPro" id="IPR000177">
    <property type="entry name" value="Apple"/>
</dbReference>
<comment type="caution">
    <text evidence="14">The sequence shown here is derived from an EMBL/GenBank/DDBJ whole genome shotgun (WGS) entry which is preliminary data.</text>
</comment>
<dbReference type="PROSITE" id="PS00108">
    <property type="entry name" value="PROTEIN_KINASE_ST"/>
    <property type="match status" value="1"/>
</dbReference>
<feature type="region of interest" description="Disordered" evidence="12">
    <location>
        <begin position="1546"/>
        <end position="1588"/>
    </location>
</feature>
<dbReference type="GO" id="GO:0004674">
    <property type="term" value="F:protein serine/threonine kinase activity"/>
    <property type="evidence" value="ECO:0007669"/>
    <property type="project" value="UniProtKB-KW"/>
</dbReference>
<proteinExistence type="predicted"/>
<dbReference type="GO" id="GO:0005524">
    <property type="term" value="F:ATP binding"/>
    <property type="evidence" value="ECO:0007669"/>
    <property type="project" value="UniProtKB-UniRule"/>
</dbReference>
<evidence type="ECO:0000256" key="12">
    <source>
        <dbReference type="SAM" id="MobiDB-lite"/>
    </source>
</evidence>
<comment type="catalytic activity">
    <reaction evidence="10">
        <text>L-seryl-[protein] + ATP = O-phospho-L-seryl-[protein] + ADP + H(+)</text>
        <dbReference type="Rhea" id="RHEA:17989"/>
        <dbReference type="Rhea" id="RHEA-COMP:9863"/>
        <dbReference type="Rhea" id="RHEA-COMP:11604"/>
        <dbReference type="ChEBI" id="CHEBI:15378"/>
        <dbReference type="ChEBI" id="CHEBI:29999"/>
        <dbReference type="ChEBI" id="CHEBI:30616"/>
        <dbReference type="ChEBI" id="CHEBI:83421"/>
        <dbReference type="ChEBI" id="CHEBI:456216"/>
        <dbReference type="EC" id="2.7.11.1"/>
    </reaction>
</comment>
<protein>
    <recommendedName>
        <fullName evidence="1">non-specific serine/threonine protein kinase</fullName>
        <ecNumber evidence="1">2.7.11.1</ecNumber>
    </recommendedName>
</protein>
<dbReference type="OrthoDB" id="2649at2759"/>
<dbReference type="SMART" id="SM00220">
    <property type="entry name" value="S_TKc"/>
    <property type="match status" value="1"/>
</dbReference>
<keyword evidence="5 11" id="KW-0547">Nucleotide-binding</keyword>
<dbReference type="CDD" id="cd01100">
    <property type="entry name" value="APPLE_Factor_XI_like"/>
    <property type="match status" value="1"/>
</dbReference>
<evidence type="ECO:0000313" key="14">
    <source>
        <dbReference type="EMBL" id="OLP92083.1"/>
    </source>
</evidence>
<dbReference type="SUPFAM" id="SSF57414">
    <property type="entry name" value="Hairpin loop containing domain-like"/>
    <property type="match status" value="1"/>
</dbReference>
<feature type="binding site" evidence="11">
    <location>
        <position position="794"/>
    </location>
    <ligand>
        <name>ATP</name>
        <dbReference type="ChEBI" id="CHEBI:30616"/>
    </ligand>
</feature>
<dbReference type="GO" id="GO:0000245">
    <property type="term" value="P:spliceosomal complex assembly"/>
    <property type="evidence" value="ECO:0007669"/>
    <property type="project" value="TreeGrafter"/>
</dbReference>
<dbReference type="Gene3D" id="1.10.510.10">
    <property type="entry name" value="Transferase(Phosphotransferase) domain 1"/>
    <property type="match status" value="1"/>
</dbReference>
<evidence type="ECO:0000256" key="3">
    <source>
        <dbReference type="ARBA" id="ARBA00022679"/>
    </source>
</evidence>
<keyword evidence="8" id="KW-1015">Disulfide bond</keyword>
<dbReference type="PANTHER" id="PTHR47634:SF9">
    <property type="entry name" value="PROTEIN KINASE DOMAIN-CONTAINING PROTEIN-RELATED"/>
    <property type="match status" value="1"/>
</dbReference>
<keyword evidence="3" id="KW-0808">Transferase</keyword>
<dbReference type="InterPro" id="IPR000719">
    <property type="entry name" value="Prot_kinase_dom"/>
</dbReference>
<reference evidence="14 15" key="1">
    <citation type="submission" date="2016-02" db="EMBL/GenBank/DDBJ databases">
        <title>Genome analysis of coral dinoflagellate symbionts highlights evolutionary adaptations to a symbiotic lifestyle.</title>
        <authorList>
            <person name="Aranda M."/>
            <person name="Li Y."/>
            <person name="Liew Y.J."/>
            <person name="Baumgarten S."/>
            <person name="Simakov O."/>
            <person name="Wilson M."/>
            <person name="Piel J."/>
            <person name="Ashoor H."/>
            <person name="Bougouffa S."/>
            <person name="Bajic V.B."/>
            <person name="Ryu T."/>
            <person name="Ravasi T."/>
            <person name="Bayer T."/>
            <person name="Micklem G."/>
            <person name="Kim H."/>
            <person name="Bhak J."/>
            <person name="Lajeunesse T.C."/>
            <person name="Voolstra C.R."/>
        </authorList>
    </citation>
    <scope>NUCLEOTIDE SEQUENCE [LARGE SCALE GENOMIC DNA]</scope>
    <source>
        <strain evidence="14 15">CCMP2467</strain>
    </source>
</reference>
<feature type="compositionally biased region" description="Basic and acidic residues" evidence="12">
    <location>
        <begin position="948"/>
        <end position="960"/>
    </location>
</feature>
<evidence type="ECO:0000256" key="5">
    <source>
        <dbReference type="ARBA" id="ARBA00022741"/>
    </source>
</evidence>
<dbReference type="GO" id="GO:0006508">
    <property type="term" value="P:proteolysis"/>
    <property type="evidence" value="ECO:0007669"/>
    <property type="project" value="InterPro"/>
</dbReference>
<keyword evidence="15" id="KW-1185">Reference proteome</keyword>
<sequence length="1858" mass="198142">MQTARHGKGPRSMLNEWWQKLAVRAARRQIRLRRGASMKTLVDDAATAVDHAMPPHDEDFRGARSLVESFVESEIFARAQTEDTHAAAVAAIAATVASDREIGGVGNVWDFLSSTSATVSCAACNARIAKSELQAAAWASLEGNRQGIPEQAAAAGAAAERAASDAGLSKEEVRKVGAAAASLVLSNMGQLVSQCAGMQSEEEFGNEMSAQLGREGLVEQEVITEDSGLGRVKLQAKAEEEARQQREAQRFEEVARSVRAQVAGTFADSACALKPGAARGIREASVEPNPTEEASLMEAALMRLSCLYFSDKTYKKQSPPWLLGAPRSASTQLQMPQGPELAFPDWQKSWQPGQEKEVTYQVPPGAKPGSTLLVDVGGGFAVPTLVPESAHAGMMLSLSIPCDMAMKLLTPLLVASASAQTHDCLVSGWGYTDSWHKDLNGGYTHNAETCQETCKGMWFCDVFTYHTDTKECFLQGNQAVESIMPNVVSGPKTCAATSLSEALRMVQTSGVNAASRAQAEGKNFAQMANVSVVTVLKNGVNLGLSNVQKAQVVAEVVGQVEVRRSTIDGNSVLPQILKGAKAAADWVAGNYSKKVQAQQAMYAAGALAGDFSTAREETVQDRADYAVRMALDAADTVQGAGGLTTYEQLVIASQEAALVTARAGGTKKEVYTSVATAMHKVAALYGKPADVQAEWSAIGEAAGCVEGTPQQVRGGRLGHMMGMAKNEAHAADAEDYTESDDEGADGYRKGGYHPVHVGEIYNGRYHVLAKLGWGHFSTVWLCQDLTQHRYVAMKVQKSAPHYTEAAYDEIELLAEAAKRCKDEAWEETQKGPSRTLFPELPFTGVVQLIDYFEHFGVNGKHVCMVFETMGPNVLALIKRYNFKGIPLDIVRKVTTHTLIGLDYLHRVCGIIHTDLKPENVLVGCPRGVPVNKQGVPLVGNVDPAMVAAKRDGRLQKEEKKPGKKKDKDKKYDGDEGHADDELDDEAEAIPRPPPVLVPEAMQAAPNPGLNEPPYMKPYLKPSRSDPTLLSSYGDDMVAMSRPLYNHMKPPGMPGAPGVPQMGVHQMPSPMMPPPPSQAAAAHAAAAAAAAGQSASTPDSIDEKLIDEVLGLDLFDHIGVTYKVADLGNACWVERHFSDDIQTRQYRSPETIINAGYDTSADIWSLACMVFELATGDYLFDPKASDEYPRDEDHLALFIELLGPMPKDLISRGRRSNTYFNRRGELRHIKSLRYWPLAEVLLQKYHMHEVEARNLASFLLPMLHLLPEDRISAKSALEHPWLRGEPSDDVIDMVNRNALNVAAWSMQTRRRPCSIETSRNQKKHLPLQRRDSLTVLRRPKHKVIPRAPREAIDWYDQSFTKDVVDAKLEFKEILATSMDAAKTSGNNGGSLDDEILAAAEAAQKASEEKGFDTREQVRQASIAGAEVARQLPGDLQERADSAKHAAEKVALDTGFTQATADQEGDRAKRLVLEQGEVGGNAAEVGAELGPSASLAKSTEELGESLEGAALGLTKTGATGQALDDNAGGVAGSVAVTGVGTGQEGGIAEGTVGTALGSADSLDGEGDLGTREREAGTGEELGAAASESNSGSHWSNNLLVNIMVALAGLLMVAACGVCLRSMMKGSRHSHSKKATKRKVTLQAEEEGDEESRPLMASEALDKVPVDPPQIEISAQPGAAGMVAGAWNPAAYGGYVHFGGTLAPGVGGAPFATAPTLVTRPGSASLPPAVPVSTTPLPAVPISTSSGLPGAQEVKTMSLSAGAGAPVLTNAPLELVAEQRLGSGQIPVYASLHAVGNEVKQISYTEWHNSWQPGLPRDVVFTIPDGAVEGAALVVEVEPGVVVPTTVPAGAYPGALACLQR</sequence>